<dbReference type="STRING" id="240159.A0A4U5V497"/>
<evidence type="ECO:0000256" key="3">
    <source>
        <dbReference type="PROSITE-ProRule" id="PRU00023"/>
    </source>
</evidence>
<evidence type="ECO:0000256" key="1">
    <source>
        <dbReference type="ARBA" id="ARBA00022737"/>
    </source>
</evidence>
<feature type="coiled-coil region" evidence="4">
    <location>
        <begin position="390"/>
        <end position="434"/>
    </location>
</feature>
<feature type="repeat" description="ANK" evidence="3">
    <location>
        <begin position="34"/>
        <end position="66"/>
    </location>
</feature>
<feature type="compositionally biased region" description="Basic and acidic residues" evidence="5">
    <location>
        <begin position="592"/>
        <end position="606"/>
    </location>
</feature>
<name>A0A4U5V497_COLLU</name>
<feature type="region of interest" description="Disordered" evidence="5">
    <location>
        <begin position="217"/>
        <end position="242"/>
    </location>
</feature>
<feature type="compositionally biased region" description="Polar residues" evidence="5">
    <location>
        <begin position="672"/>
        <end position="685"/>
    </location>
</feature>
<feature type="compositionally biased region" description="Polar residues" evidence="5">
    <location>
        <begin position="538"/>
        <end position="563"/>
    </location>
</feature>
<dbReference type="Pfam" id="PF12796">
    <property type="entry name" value="Ank_2"/>
    <property type="match status" value="3"/>
</dbReference>
<keyword evidence="7" id="KW-1185">Reference proteome</keyword>
<feature type="repeat" description="ANK" evidence="3">
    <location>
        <begin position="94"/>
        <end position="114"/>
    </location>
</feature>
<protein>
    <submittedName>
        <fullName evidence="6">Inversin</fullName>
    </submittedName>
</protein>
<evidence type="ECO:0000313" key="7">
    <source>
        <dbReference type="Proteomes" id="UP000298787"/>
    </source>
</evidence>
<feature type="repeat" description="ANK" evidence="3">
    <location>
        <begin position="274"/>
        <end position="306"/>
    </location>
</feature>
<feature type="region of interest" description="Disordered" evidence="5">
    <location>
        <begin position="514"/>
        <end position="685"/>
    </location>
</feature>
<dbReference type="Proteomes" id="UP000298787">
    <property type="component" value="Chromosome 14"/>
</dbReference>
<dbReference type="SMART" id="SM00248">
    <property type="entry name" value="ANK"/>
    <property type="match status" value="8"/>
</dbReference>
<dbReference type="PROSITE" id="PS50088">
    <property type="entry name" value="ANK_REPEAT"/>
    <property type="match status" value="6"/>
</dbReference>
<feature type="compositionally biased region" description="Polar residues" evidence="5">
    <location>
        <begin position="629"/>
        <end position="646"/>
    </location>
</feature>
<dbReference type="EMBL" id="CM014091">
    <property type="protein sequence ID" value="TKS82020.1"/>
    <property type="molecule type" value="Genomic_DNA"/>
</dbReference>
<gene>
    <name evidence="6" type="ORF">D9C73_016129</name>
</gene>
<keyword evidence="4" id="KW-0175">Coiled coil</keyword>
<keyword evidence="1" id="KW-0677">Repeat</keyword>
<dbReference type="PROSITE" id="PS50297">
    <property type="entry name" value="ANK_REP_REGION"/>
    <property type="match status" value="5"/>
</dbReference>
<evidence type="ECO:0000256" key="4">
    <source>
        <dbReference type="SAM" id="Coils"/>
    </source>
</evidence>
<reference evidence="6 7" key="1">
    <citation type="submission" date="2019-01" db="EMBL/GenBank/DDBJ databases">
        <title>Genome Assembly of Collichthys lucidus.</title>
        <authorList>
            <person name="Cai M."/>
            <person name="Xiao S."/>
        </authorList>
    </citation>
    <scope>NUCLEOTIDE SEQUENCE [LARGE SCALE GENOMIC DNA]</scope>
    <source>
        <strain evidence="6">JT15FE1705JMU</strain>
        <tissue evidence="6">Muscle</tissue>
    </source>
</reference>
<dbReference type="PANTHER" id="PTHR24161">
    <property type="entry name" value="ANK_REP_REGION DOMAIN-CONTAINING PROTEIN-RELATED"/>
    <property type="match status" value="1"/>
</dbReference>
<dbReference type="InterPro" id="IPR002110">
    <property type="entry name" value="Ankyrin_rpt"/>
</dbReference>
<sequence length="757" mass="83799">MTPLHLATRHPSPKALALLLKHIGPGEVDTQDKNKQTALHWSAFYNRPEHVRLLIKHDSNIGIPDSEGKIPLHWAAHSQEPSATQTVRCILDYEGRTPLHFAVADGNEAVVEVLTSYEGCNVTAYDNLFRTPLHWAALLGHARIVHLLLERNTSGTIPSDSQGATPLHYGAQSNNADEPDLEGRTAFMWAAGKGSDDVIRTMLALTPHIDINMADKYGGTGSGPRKHSEAAVGEGSDGRLSGCDETHAAVSRLRDGTQRRHTYAHQRWVQLDQAGRTPLQCAAYGGYITCMAVLMENNADPNIQDKEGRTALHWSCNNGYLDAVKLLLGYNAFPNHMEHTEERYTPLDYALLGGHSEVTQFMLEHGALSIAAIQDIAAASIQAVYKGYTVRKAFRERKQLLMRHEQLRKDAAKKREEEQRRREAVQQVSLAAAEKRRVPLVRTDPEKISLVPKSSKAERTKSKEERHKAHKSRSSRRSKAAEPHELPDASSCHCHVTGDTVSGVPQTTRLKELLSPASCSQPPSLKPRPPCMPKVRDQPSSNTCTPSTNVPVMDQTDTITRECTPQKKRDTHMTSAPSKSDAHTPSQKHRNHTEQITEKAATKDQTHTPSLRSSSSSDHRSPSRKTHSTAHASITTQRTHWGTQQRAVLDKDRGCTHHPASLAKNRKKTEVRTQANKPSASKSSVLQSIYGNSVARRGRSLRGSQSQLLLDMPLRTQSQLSGIDYVHLSDAVNQAKQYSYHLRTHSAGQGTRGRGKH</sequence>
<feature type="repeat" description="ANK" evidence="3">
    <location>
        <begin position="342"/>
        <end position="367"/>
    </location>
</feature>
<evidence type="ECO:0000256" key="2">
    <source>
        <dbReference type="ARBA" id="ARBA00023043"/>
    </source>
</evidence>
<dbReference type="AlphaFoldDB" id="A0A4U5V497"/>
<keyword evidence="2 3" id="KW-0040">ANK repeat</keyword>
<feature type="repeat" description="ANK" evidence="3">
    <location>
        <begin position="128"/>
        <end position="160"/>
    </location>
</feature>
<feature type="compositionally biased region" description="Basic residues" evidence="5">
    <location>
        <begin position="468"/>
        <end position="478"/>
    </location>
</feature>
<dbReference type="PROSITE" id="PS50096">
    <property type="entry name" value="IQ"/>
    <property type="match status" value="1"/>
</dbReference>
<feature type="region of interest" description="Disordered" evidence="5">
    <location>
        <begin position="443"/>
        <end position="497"/>
    </location>
</feature>
<dbReference type="SUPFAM" id="SSF48403">
    <property type="entry name" value="Ankyrin repeat"/>
    <property type="match status" value="2"/>
</dbReference>
<accession>A0A4U5V497</accession>
<organism evidence="6 7">
    <name type="scientific">Collichthys lucidus</name>
    <name type="common">Big head croaker</name>
    <name type="synonym">Sciaena lucida</name>
    <dbReference type="NCBI Taxonomy" id="240159"/>
    <lineage>
        <taxon>Eukaryota</taxon>
        <taxon>Metazoa</taxon>
        <taxon>Chordata</taxon>
        <taxon>Craniata</taxon>
        <taxon>Vertebrata</taxon>
        <taxon>Euteleostomi</taxon>
        <taxon>Actinopterygii</taxon>
        <taxon>Neopterygii</taxon>
        <taxon>Teleostei</taxon>
        <taxon>Neoteleostei</taxon>
        <taxon>Acanthomorphata</taxon>
        <taxon>Eupercaria</taxon>
        <taxon>Sciaenidae</taxon>
        <taxon>Collichthys</taxon>
    </lineage>
</organism>
<evidence type="ECO:0000313" key="6">
    <source>
        <dbReference type="EMBL" id="TKS82020.1"/>
    </source>
</evidence>
<proteinExistence type="predicted"/>
<feature type="repeat" description="ANK" evidence="3">
    <location>
        <begin position="307"/>
        <end position="339"/>
    </location>
</feature>
<evidence type="ECO:0000256" key="5">
    <source>
        <dbReference type="SAM" id="MobiDB-lite"/>
    </source>
</evidence>
<dbReference type="PANTHER" id="PTHR24161:SF21">
    <property type="entry name" value="ANKYRIN REPEAT DOMAIN-CONTAINING PROTEIN 35"/>
    <property type="match status" value="1"/>
</dbReference>
<dbReference type="Gene3D" id="1.25.40.20">
    <property type="entry name" value="Ankyrin repeat-containing domain"/>
    <property type="match status" value="4"/>
</dbReference>
<dbReference type="InterPro" id="IPR036770">
    <property type="entry name" value="Ankyrin_rpt-contain_sf"/>
</dbReference>
<feature type="compositionally biased region" description="Basic and acidic residues" evidence="5">
    <location>
        <begin position="455"/>
        <end position="467"/>
    </location>
</feature>